<dbReference type="EMBL" id="JACIEE010000007">
    <property type="protein sequence ID" value="MBB3978453.1"/>
    <property type="molecule type" value="Genomic_DNA"/>
</dbReference>
<proteinExistence type="predicted"/>
<feature type="region of interest" description="Disordered" evidence="1">
    <location>
        <begin position="53"/>
        <end position="72"/>
    </location>
</feature>
<comment type="caution">
    <text evidence="2">The sequence shown here is derived from an EMBL/GenBank/DDBJ whole genome shotgun (WGS) entry which is preliminary data.</text>
</comment>
<keyword evidence="3" id="KW-1185">Reference proteome</keyword>
<sequence length="72" mass="7526">MDGIHAVHPLCVHGGEGVTDGGGIAKGTEHQLGDVRPVNEAVDFRILREEAVPGRRLGDEAAGTQDRSIEVG</sequence>
<dbReference type="AlphaFoldDB" id="A0A7W6GKR2"/>
<name>A0A7W6GKR2_9HYPH</name>
<accession>A0A7W6GKR2</accession>
<gene>
    <name evidence="2" type="ORF">GGQ64_003687</name>
</gene>
<reference evidence="2 3" key="1">
    <citation type="submission" date="2020-08" db="EMBL/GenBank/DDBJ databases">
        <title>Genomic Encyclopedia of Type Strains, Phase IV (KMG-IV): sequencing the most valuable type-strain genomes for metagenomic binning, comparative biology and taxonomic classification.</title>
        <authorList>
            <person name="Goeker M."/>
        </authorList>
    </citation>
    <scope>NUCLEOTIDE SEQUENCE [LARGE SCALE GENOMIC DNA]</scope>
    <source>
        <strain evidence="2 3">DSM 100211</strain>
    </source>
</reference>
<evidence type="ECO:0000256" key="1">
    <source>
        <dbReference type="SAM" id="MobiDB-lite"/>
    </source>
</evidence>
<evidence type="ECO:0000313" key="3">
    <source>
        <dbReference type="Proteomes" id="UP000574761"/>
    </source>
</evidence>
<evidence type="ECO:0000313" key="2">
    <source>
        <dbReference type="EMBL" id="MBB3978453.1"/>
    </source>
</evidence>
<organism evidence="2 3">
    <name type="scientific">Mycoplana azooxidifex</name>
    <dbReference type="NCBI Taxonomy" id="1636188"/>
    <lineage>
        <taxon>Bacteria</taxon>
        <taxon>Pseudomonadati</taxon>
        <taxon>Pseudomonadota</taxon>
        <taxon>Alphaproteobacteria</taxon>
        <taxon>Hyphomicrobiales</taxon>
        <taxon>Rhizobiaceae</taxon>
        <taxon>Mycoplana</taxon>
    </lineage>
</organism>
<protein>
    <submittedName>
        <fullName evidence="2">Uncharacterized protein</fullName>
    </submittedName>
</protein>
<dbReference type="Proteomes" id="UP000574761">
    <property type="component" value="Unassembled WGS sequence"/>
</dbReference>